<proteinExistence type="inferred from homology"/>
<dbReference type="KEGG" id="naci:NUH88_15775"/>
<dbReference type="GO" id="GO:0008270">
    <property type="term" value="F:zinc ion binding"/>
    <property type="evidence" value="ECO:0007669"/>
    <property type="project" value="InterPro"/>
</dbReference>
<gene>
    <name evidence="7" type="ORF">NUH88_15775</name>
</gene>
<dbReference type="Proteomes" id="UP001060336">
    <property type="component" value="Chromosome"/>
</dbReference>
<evidence type="ECO:0000259" key="6">
    <source>
        <dbReference type="Pfam" id="PF02900"/>
    </source>
</evidence>
<accession>A0A9J7ANS2</accession>
<dbReference type="GO" id="GO:0016702">
    <property type="term" value="F:oxidoreductase activity, acting on single donors with incorporation of molecular oxygen, incorporation of two atoms of oxygen"/>
    <property type="evidence" value="ECO:0007669"/>
    <property type="project" value="UniProtKB-ARBA"/>
</dbReference>
<dbReference type="AlphaFoldDB" id="A0A9J7ANS2"/>
<dbReference type="EMBL" id="CP102480">
    <property type="protein sequence ID" value="UUX48855.1"/>
    <property type="molecule type" value="Genomic_DNA"/>
</dbReference>
<keyword evidence="3" id="KW-0479">Metal-binding</keyword>
<dbReference type="Gene3D" id="3.40.830.10">
    <property type="entry name" value="LigB-like"/>
    <property type="match status" value="1"/>
</dbReference>
<evidence type="ECO:0000313" key="7">
    <source>
        <dbReference type="EMBL" id="UUX48855.1"/>
    </source>
</evidence>
<comment type="similarity">
    <text evidence="2">Belongs to the DODA-type extradiol aromatic ring-opening dioxygenase family.</text>
</comment>
<evidence type="ECO:0000256" key="1">
    <source>
        <dbReference type="ARBA" id="ARBA00001947"/>
    </source>
</evidence>
<comment type="cofactor">
    <cofactor evidence="1">
        <name>Zn(2+)</name>
        <dbReference type="ChEBI" id="CHEBI:29105"/>
    </cofactor>
</comment>
<dbReference type="PIRSF" id="PIRSF006157">
    <property type="entry name" value="Doxgns_DODA"/>
    <property type="match status" value="1"/>
</dbReference>
<protein>
    <submittedName>
        <fullName evidence="7">Dioxygenase</fullName>
    </submittedName>
</protein>
<dbReference type="Pfam" id="PF02900">
    <property type="entry name" value="LigB"/>
    <property type="match status" value="1"/>
</dbReference>
<sequence length="263" mass="28215">MTKQPSLFLPHGAPDLLLTEHPAKRFLAELGSRVGRPEAILVISAHWESPRLALTTASTPETVHDFYGFPAELYEYRYPARTDAGLSRRTIELLADLGYAAEADGARGFDHGAWVPLLLAFPEADIPVVQLSLLAGGTARQHFEIGRALAPLRAEGVLIVGSGSVTHNLRALGPEGTPPPVWATAFDDFVAFGTESGDWDDLMHFPDAPDSARLAHPTPEHFLPFFVAAGAGDTDHGTRLHRSFSHSSISMSAFSFGDGALAA</sequence>
<dbReference type="PANTHER" id="PTHR30096">
    <property type="entry name" value="4,5-DOPA DIOXYGENASE EXTRADIOL-LIKE PROTEIN"/>
    <property type="match status" value="1"/>
</dbReference>
<evidence type="ECO:0000256" key="2">
    <source>
        <dbReference type="ARBA" id="ARBA00007581"/>
    </source>
</evidence>
<name>A0A9J7ANS2_9PROT</name>
<dbReference type="InterPro" id="IPR014436">
    <property type="entry name" value="Extradiol_dOase_DODA"/>
</dbReference>
<dbReference type="InterPro" id="IPR004183">
    <property type="entry name" value="Xdiol_dOase_suB"/>
</dbReference>
<dbReference type="CDD" id="cd07363">
    <property type="entry name" value="45_DOPA_Dioxygenase"/>
    <property type="match status" value="1"/>
</dbReference>
<dbReference type="SUPFAM" id="SSF53213">
    <property type="entry name" value="LigB-like"/>
    <property type="match status" value="1"/>
</dbReference>
<evidence type="ECO:0000313" key="8">
    <source>
        <dbReference type="Proteomes" id="UP001060336"/>
    </source>
</evidence>
<keyword evidence="5" id="KW-0560">Oxidoreductase</keyword>
<keyword evidence="4" id="KW-0862">Zinc</keyword>
<dbReference type="PANTHER" id="PTHR30096:SF0">
    <property type="entry name" value="4,5-DOPA DIOXYGENASE EXTRADIOL-LIKE PROTEIN"/>
    <property type="match status" value="1"/>
</dbReference>
<evidence type="ECO:0000256" key="4">
    <source>
        <dbReference type="ARBA" id="ARBA00022833"/>
    </source>
</evidence>
<organism evidence="7 8">
    <name type="scientific">Nisaea acidiphila</name>
    <dbReference type="NCBI Taxonomy" id="1862145"/>
    <lineage>
        <taxon>Bacteria</taxon>
        <taxon>Pseudomonadati</taxon>
        <taxon>Pseudomonadota</taxon>
        <taxon>Alphaproteobacteria</taxon>
        <taxon>Rhodospirillales</taxon>
        <taxon>Thalassobaculaceae</taxon>
        <taxon>Nisaea</taxon>
    </lineage>
</organism>
<dbReference type="GO" id="GO:0008198">
    <property type="term" value="F:ferrous iron binding"/>
    <property type="evidence" value="ECO:0007669"/>
    <property type="project" value="InterPro"/>
</dbReference>
<evidence type="ECO:0000256" key="5">
    <source>
        <dbReference type="ARBA" id="ARBA00023002"/>
    </source>
</evidence>
<evidence type="ECO:0000256" key="3">
    <source>
        <dbReference type="ARBA" id="ARBA00022723"/>
    </source>
</evidence>
<feature type="domain" description="Extradiol ring-cleavage dioxygenase class III enzyme subunit B" evidence="6">
    <location>
        <begin position="35"/>
        <end position="256"/>
    </location>
</feature>
<dbReference type="RefSeq" id="WP_257767357.1">
    <property type="nucleotide sequence ID" value="NZ_CP102480.1"/>
</dbReference>
<keyword evidence="8" id="KW-1185">Reference proteome</keyword>
<reference evidence="7" key="1">
    <citation type="submission" date="2022-08" db="EMBL/GenBank/DDBJ databases">
        <title>Nisaea acidiphila sp. nov., isolated from a marine algal debris and emended description of the genus Nisaea Urios et al. 2008.</title>
        <authorList>
            <person name="Kwon K."/>
        </authorList>
    </citation>
    <scope>NUCLEOTIDE SEQUENCE</scope>
    <source>
        <strain evidence="7">MEBiC11861</strain>
    </source>
</reference>
<keyword evidence="7" id="KW-0223">Dioxygenase</keyword>